<dbReference type="CDD" id="cd09272">
    <property type="entry name" value="RNase_HI_RT_Ty1"/>
    <property type="match status" value="1"/>
</dbReference>
<dbReference type="Pfam" id="PF07727">
    <property type="entry name" value="RVT_2"/>
    <property type="match status" value="1"/>
</dbReference>
<dbReference type="InterPro" id="IPR025724">
    <property type="entry name" value="GAG-pre-integrase_dom"/>
</dbReference>
<dbReference type="Pfam" id="PF00665">
    <property type="entry name" value="rve"/>
    <property type="match status" value="1"/>
</dbReference>
<dbReference type="PANTHER" id="PTHR42648">
    <property type="entry name" value="TRANSPOSASE, PUTATIVE-RELATED"/>
    <property type="match status" value="1"/>
</dbReference>
<dbReference type="AlphaFoldDB" id="A0A438GDL6"/>
<dbReference type="PROSITE" id="PS50994">
    <property type="entry name" value="INTEGRASE"/>
    <property type="match status" value="1"/>
</dbReference>
<dbReference type="GO" id="GO:0015074">
    <property type="term" value="P:DNA integration"/>
    <property type="evidence" value="ECO:0007669"/>
    <property type="project" value="InterPro"/>
</dbReference>
<evidence type="ECO:0000259" key="4">
    <source>
        <dbReference type="PROSITE" id="PS50994"/>
    </source>
</evidence>
<keyword evidence="1" id="KW-0479">Metal-binding</keyword>
<accession>A0A438GDL6</accession>
<evidence type="ECO:0000256" key="1">
    <source>
        <dbReference type="ARBA" id="ARBA00022723"/>
    </source>
</evidence>
<dbReference type="GO" id="GO:0016787">
    <property type="term" value="F:hydrolase activity"/>
    <property type="evidence" value="ECO:0007669"/>
    <property type="project" value="UniProtKB-KW"/>
</dbReference>
<dbReference type="InterPro" id="IPR043502">
    <property type="entry name" value="DNA/RNA_pol_sf"/>
</dbReference>
<comment type="caution">
    <text evidence="5">The sequence shown here is derived from an EMBL/GenBank/DDBJ whole genome shotgun (WGS) entry which is preliminary data.</text>
</comment>
<name>A0A438GDL6_VITVI</name>
<dbReference type="Pfam" id="PF13976">
    <property type="entry name" value="gag_pre-integrs"/>
    <property type="match status" value="1"/>
</dbReference>
<reference evidence="5 6" key="1">
    <citation type="journal article" date="2018" name="PLoS Genet.">
        <title>Population sequencing reveals clonal diversity and ancestral inbreeding in the grapevine cultivar Chardonnay.</title>
        <authorList>
            <person name="Roach M.J."/>
            <person name="Johnson D.L."/>
            <person name="Bohlmann J."/>
            <person name="van Vuuren H.J."/>
            <person name="Jones S.J."/>
            <person name="Pretorius I.S."/>
            <person name="Schmidt S.A."/>
            <person name="Borneman A.R."/>
        </authorList>
    </citation>
    <scope>NUCLEOTIDE SEQUENCE [LARGE SCALE GENOMIC DNA]</scope>
    <source>
        <strain evidence="6">cv. Chardonnay</strain>
        <tissue evidence="5">Leaf</tissue>
    </source>
</reference>
<proteinExistence type="predicted"/>
<dbReference type="InterPro" id="IPR036397">
    <property type="entry name" value="RNaseH_sf"/>
</dbReference>
<dbReference type="SUPFAM" id="SSF53098">
    <property type="entry name" value="Ribonuclease H-like"/>
    <property type="match status" value="1"/>
</dbReference>
<feature type="region of interest" description="Disordered" evidence="3">
    <location>
        <begin position="197"/>
        <end position="237"/>
    </location>
</feature>
<dbReference type="GO" id="GO:0003676">
    <property type="term" value="F:nucleic acid binding"/>
    <property type="evidence" value="ECO:0007669"/>
    <property type="project" value="InterPro"/>
</dbReference>
<protein>
    <submittedName>
        <fullName evidence="5">Retrovirus-related Pol polyprotein from transposon TNT 1-94</fullName>
    </submittedName>
</protein>
<feature type="domain" description="Integrase catalytic" evidence="4">
    <location>
        <begin position="383"/>
        <end position="549"/>
    </location>
</feature>
<keyword evidence="2" id="KW-0378">Hydrolase</keyword>
<evidence type="ECO:0000256" key="2">
    <source>
        <dbReference type="ARBA" id="ARBA00022801"/>
    </source>
</evidence>
<dbReference type="EMBL" id="QGNW01000468">
    <property type="protein sequence ID" value="RVW70296.1"/>
    <property type="molecule type" value="Genomic_DNA"/>
</dbReference>
<organism evidence="5 6">
    <name type="scientific">Vitis vinifera</name>
    <name type="common">Grape</name>
    <dbReference type="NCBI Taxonomy" id="29760"/>
    <lineage>
        <taxon>Eukaryota</taxon>
        <taxon>Viridiplantae</taxon>
        <taxon>Streptophyta</taxon>
        <taxon>Embryophyta</taxon>
        <taxon>Tracheophyta</taxon>
        <taxon>Spermatophyta</taxon>
        <taxon>Magnoliopsida</taxon>
        <taxon>eudicotyledons</taxon>
        <taxon>Gunneridae</taxon>
        <taxon>Pentapetalae</taxon>
        <taxon>rosids</taxon>
        <taxon>Vitales</taxon>
        <taxon>Vitaceae</taxon>
        <taxon>Viteae</taxon>
        <taxon>Vitis</taxon>
    </lineage>
</organism>
<dbReference type="InterPro" id="IPR057670">
    <property type="entry name" value="SH3_retrovirus"/>
</dbReference>
<dbReference type="PANTHER" id="PTHR42648:SF28">
    <property type="entry name" value="TRANSPOSON-ENCODED PROTEIN WITH RIBONUCLEASE H-LIKE AND RETROVIRUS ZINC FINGER-LIKE DOMAINS"/>
    <property type="match status" value="1"/>
</dbReference>
<dbReference type="SUPFAM" id="SSF56672">
    <property type="entry name" value="DNA/RNA polymerases"/>
    <property type="match status" value="1"/>
</dbReference>
<gene>
    <name evidence="5" type="primary">POLX_2933</name>
    <name evidence="5" type="ORF">CK203_060304</name>
</gene>
<feature type="compositionally biased region" description="Low complexity" evidence="3">
    <location>
        <begin position="152"/>
        <end position="169"/>
    </location>
</feature>
<evidence type="ECO:0000256" key="3">
    <source>
        <dbReference type="SAM" id="MobiDB-lite"/>
    </source>
</evidence>
<dbReference type="GO" id="GO:0046872">
    <property type="term" value="F:metal ion binding"/>
    <property type="evidence" value="ECO:0007669"/>
    <property type="project" value="UniProtKB-KW"/>
</dbReference>
<dbReference type="InterPro" id="IPR013103">
    <property type="entry name" value="RVT_2"/>
</dbReference>
<feature type="compositionally biased region" description="Low complexity" evidence="3">
    <location>
        <begin position="210"/>
        <end position="237"/>
    </location>
</feature>
<evidence type="ECO:0000313" key="5">
    <source>
        <dbReference type="EMBL" id="RVW70296.1"/>
    </source>
</evidence>
<sequence length="1212" mass="135278">MITSEKLVGSENYLSWFASVELWFMGQGYEDHLITQEADIPEAKGLYTNDIQRLYKVASAIVHLSQQDLYLSTYIGQIASLKEQFLTVMPLTPDVGAQQTQLDKFFMVLTLIGLRPDLEPIRDQILGSSSVPSLDDVFARLLRISSTQTLPSDSASDSSVLVSQTTSRGGRSGTRGRGQRPHCTYCNKLGHTRDRCYQLHGRPPRTAHMAQSSDSPLPQPPSSSASQTSQASIASVAQPANGSQTVAKGIGLALPLPSLPLTSVLYTPECPFNLISISKITRTLNCSITFSDKFVTLQDRSTGKTIGIGRESQGLYHLTSDSSLAVCISTDAPLLIHNRLGHPSLSKFQKMVPRFSTLSSLPCESCQLGKHTRVSFPKRLNNRAKSPFELVHTDVWGHCRTASTLGFQYFVTFIDDYSRCTWLFLMKNRAELFSIFQKFYTEIQTQFNISIRVLRSDNAREYFSAQFTSFMSHHGILHQSSCAHTPQQNGVAERKNQHLVETARTLLLHNHVPFRFWGDAVLTAYYLINRMPSSVLHDQIPHSLFFPDQPLYFLPPRVFGCTCFVHILTPGQDKLSAKAMKCLFLGYSRLQKGYRCYSLETHRYFISADVTFFEDSPFFSTTSKSLPVSEVLPIPIVSPPDAMLPRPLQVYHRRPRVVAPLPFPEAPADSLPIPSASPALALPSPNDLPIAVRKGTRSTRNPHPIYNFLSYHRLSSPYSAFVSAISSVSLPKSTHEALSHPGWRQAMVDEMAALHSNGTWDLVVLPSGKSTVGCRWVYAVKVGPDGQVDRLKARLVAKGYTQVYGSDYGDTFSPVAKIASVRLLLSMAAMCSWPLYQLDIKNAFLHGDLAEEVYMEQPPGFVAQGESGLVCRLRRSLYGLKQSPRAWFSRFSSVVQEFGMLRSTTDHSVFYHHNSLGQCIYLVVYVDDIVITGSDQDGIQKLKQHLFTHFQTKDLGKLKYFLGIEIAQSSSGVVLSQRKYALDILEETGMLDCKPVDTPMDPNVKLVPGQGEPLGDPGRYRRLVGKLNYLTITRPDISFPAKVYCTRNRGHTQVVGYTDADWAGSPTDRRSTSGYCVFIGGNLISWKSKKQDVVARSSAEAEYRAMTLATCELIWLRHLLQELRFGKDEQMKLICDNQAALHIASNPVFHERTKHIEVDCHFIREKIASGCVATSFVNSNDQLADIFTKSLRGPRIKYICNKLGAYDVYAPA</sequence>
<dbReference type="Pfam" id="PF25597">
    <property type="entry name" value="SH3_retrovirus"/>
    <property type="match status" value="1"/>
</dbReference>
<dbReference type="FunFam" id="3.30.420.10:FF:000440">
    <property type="match status" value="1"/>
</dbReference>
<dbReference type="InterPro" id="IPR001584">
    <property type="entry name" value="Integrase_cat-core"/>
</dbReference>
<dbReference type="Gene3D" id="3.30.420.10">
    <property type="entry name" value="Ribonuclease H-like superfamily/Ribonuclease H"/>
    <property type="match status" value="1"/>
</dbReference>
<dbReference type="InterPro" id="IPR039537">
    <property type="entry name" value="Retrotran_Ty1/copia-like"/>
</dbReference>
<feature type="region of interest" description="Disordered" evidence="3">
    <location>
        <begin position="149"/>
        <end position="182"/>
    </location>
</feature>
<evidence type="ECO:0000313" key="6">
    <source>
        <dbReference type="Proteomes" id="UP000288805"/>
    </source>
</evidence>
<dbReference type="Proteomes" id="UP000288805">
    <property type="component" value="Unassembled WGS sequence"/>
</dbReference>
<dbReference type="InterPro" id="IPR012337">
    <property type="entry name" value="RNaseH-like_sf"/>
</dbReference>